<organism evidence="2">
    <name type="scientific">Citrobacter rodentium</name>
    <dbReference type="NCBI Taxonomy" id="67825"/>
    <lineage>
        <taxon>Bacteria</taxon>
        <taxon>Pseudomonadati</taxon>
        <taxon>Pseudomonadota</taxon>
        <taxon>Gammaproteobacteria</taxon>
        <taxon>Enterobacterales</taxon>
        <taxon>Enterobacteriaceae</taxon>
        <taxon>Citrobacter</taxon>
    </lineage>
</organism>
<gene>
    <name evidence="2" type="ORF">E2R62_07915</name>
</gene>
<feature type="transmembrane region" description="Helical" evidence="1">
    <location>
        <begin position="55"/>
        <end position="80"/>
    </location>
</feature>
<dbReference type="OMA" id="THIRYYP"/>
<accession>A0A482PM34</accession>
<evidence type="ECO:0000313" key="2">
    <source>
        <dbReference type="EMBL" id="QBY28786.1"/>
    </source>
</evidence>
<reference evidence="2" key="1">
    <citation type="submission" date="2019-03" db="EMBL/GenBank/DDBJ databases">
        <title>Complete genome sequence of enteropathogenic Citrobacter rodentium strain DBS100.</title>
        <authorList>
            <person name="Popov G."/>
            <person name="Fiebig A."/>
            <person name="Shideler S."/>
            <person name="Coombes B."/>
            <person name="Savchenko A."/>
        </authorList>
    </citation>
    <scope>NUCLEOTIDE SEQUENCE</scope>
    <source>
        <strain evidence="2">DBS100</strain>
    </source>
</reference>
<dbReference type="AlphaFoldDB" id="A0A482PM34"/>
<protein>
    <submittedName>
        <fullName evidence="2">Uncharacterized protein</fullName>
    </submittedName>
</protein>
<keyword evidence="1" id="KW-1133">Transmembrane helix</keyword>
<sequence length="88" mass="10840">MENKIILFAIAIWSAGLWFIFDTWQEWKKGKTHIRSLHFFSRRRWDAVYRSDEPIVFLLILSGRLALILLMMVSVLWYTIRWYLYERI</sequence>
<keyword evidence="1" id="KW-0812">Transmembrane</keyword>
<keyword evidence="1" id="KW-0472">Membrane</keyword>
<name>A0A482PM34_CITRO</name>
<dbReference type="EMBL" id="CP038008">
    <property type="protein sequence ID" value="QBY28786.1"/>
    <property type="molecule type" value="Genomic_DNA"/>
</dbReference>
<evidence type="ECO:0000256" key="1">
    <source>
        <dbReference type="SAM" id="Phobius"/>
    </source>
</evidence>
<dbReference type="RefSeq" id="WP_012906473.1">
    <property type="nucleotide sequence ID" value="NZ_CAJTBI010000007.1"/>
</dbReference>
<proteinExistence type="predicted"/>
<feature type="transmembrane region" description="Helical" evidence="1">
    <location>
        <begin position="5"/>
        <end position="21"/>
    </location>
</feature>